<evidence type="ECO:0000256" key="4">
    <source>
        <dbReference type="ARBA" id="ARBA00022475"/>
    </source>
</evidence>
<dbReference type="Gene3D" id="3.30.460.20">
    <property type="entry name" value="CorA soluble domain-like"/>
    <property type="match status" value="1"/>
</dbReference>
<keyword evidence="3" id="KW-0813">Transport</keyword>
<dbReference type="EMBL" id="JBBMRA010000001">
    <property type="protein sequence ID" value="MEM5535260.1"/>
    <property type="molecule type" value="Genomic_DNA"/>
</dbReference>
<dbReference type="SUPFAM" id="SSF143865">
    <property type="entry name" value="CorA soluble domain-like"/>
    <property type="match status" value="1"/>
</dbReference>
<dbReference type="RefSeq" id="WP_067983373.1">
    <property type="nucleotide sequence ID" value="NZ_LUTS01000002.1"/>
</dbReference>
<comment type="subcellular location">
    <subcellularLocation>
        <location evidence="1">Cell membrane</location>
        <topology evidence="1">Multi-pass membrane protein</topology>
    </subcellularLocation>
</comment>
<keyword evidence="4" id="KW-1003">Cell membrane</keyword>
<sequence>MVTTYWKRKGHAMSIGNDDQIAAWLDDPSSFIWIDIQYSDMDQHRVGELLASLNCNALAVKDVLRTRHPPKIELFQHQTFILYRGISEVINELEYDHQQIGFFINDRYLVTVHPEHSMGISQILLADELPEYVEEPMLLALKIMHRSSDTYLSNMLEFEDVLGRQEDALLAGEGEKHMAALAGYRIKLLRLKRIFNYHQQMFAEFCSHANDNSESFIQLSKHEHYLTDVYERFERIYSLSCLYYEMCSDMVEGYISISSHQQNVSMRVLTVITAIFVPLSFLAGLYGMNFENIPELHHPNAYYILLSSMLFISVSLIVLFKRKKWI</sequence>
<accession>A0ABU9TNH2</accession>
<dbReference type="InterPro" id="IPR045863">
    <property type="entry name" value="CorA_TM1_TM2"/>
</dbReference>
<dbReference type="CDD" id="cd12822">
    <property type="entry name" value="TmCorA-like"/>
    <property type="match status" value="1"/>
</dbReference>
<feature type="transmembrane region" description="Helical" evidence="8">
    <location>
        <begin position="268"/>
        <end position="288"/>
    </location>
</feature>
<dbReference type="InterPro" id="IPR002523">
    <property type="entry name" value="MgTranspt_CorA/ZnTranspt_ZntB"/>
</dbReference>
<proteinExistence type="inferred from homology"/>
<protein>
    <submittedName>
        <fullName evidence="9">Magnesium transporter CorA family protein</fullName>
    </submittedName>
</protein>
<keyword evidence="5 8" id="KW-0812">Transmembrane</keyword>
<feature type="transmembrane region" description="Helical" evidence="8">
    <location>
        <begin position="300"/>
        <end position="320"/>
    </location>
</feature>
<evidence type="ECO:0000256" key="5">
    <source>
        <dbReference type="ARBA" id="ARBA00022692"/>
    </source>
</evidence>
<evidence type="ECO:0000256" key="3">
    <source>
        <dbReference type="ARBA" id="ARBA00022448"/>
    </source>
</evidence>
<evidence type="ECO:0000256" key="1">
    <source>
        <dbReference type="ARBA" id="ARBA00004651"/>
    </source>
</evidence>
<evidence type="ECO:0000313" key="10">
    <source>
        <dbReference type="Proteomes" id="UP001449225"/>
    </source>
</evidence>
<evidence type="ECO:0000256" key="8">
    <source>
        <dbReference type="SAM" id="Phobius"/>
    </source>
</evidence>
<dbReference type="PANTHER" id="PTHR46494:SF1">
    <property type="entry name" value="CORA FAMILY METAL ION TRANSPORTER (EUROFUNG)"/>
    <property type="match status" value="1"/>
</dbReference>
<comment type="caution">
    <text evidence="9">The sequence shown here is derived from an EMBL/GenBank/DDBJ whole genome shotgun (WGS) entry which is preliminary data.</text>
</comment>
<keyword evidence="7 8" id="KW-0472">Membrane</keyword>
<comment type="similarity">
    <text evidence="2">Belongs to the CorA metal ion transporter (MIT) (TC 1.A.35) family.</text>
</comment>
<dbReference type="PANTHER" id="PTHR46494">
    <property type="entry name" value="CORA FAMILY METAL ION TRANSPORTER (EUROFUNG)"/>
    <property type="match status" value="1"/>
</dbReference>
<evidence type="ECO:0000256" key="6">
    <source>
        <dbReference type="ARBA" id="ARBA00022989"/>
    </source>
</evidence>
<dbReference type="InterPro" id="IPR045861">
    <property type="entry name" value="CorA_cytoplasmic_dom"/>
</dbReference>
<evidence type="ECO:0000256" key="7">
    <source>
        <dbReference type="ARBA" id="ARBA00023136"/>
    </source>
</evidence>
<dbReference type="Proteomes" id="UP001449225">
    <property type="component" value="Unassembled WGS sequence"/>
</dbReference>
<reference evidence="9 10" key="1">
    <citation type="submission" date="2024-03" db="EMBL/GenBank/DDBJ databases">
        <title>Community enrichment and isolation of bacterial strains for fucoidan degradation.</title>
        <authorList>
            <person name="Sichert A."/>
        </authorList>
    </citation>
    <scope>NUCLEOTIDE SEQUENCE [LARGE SCALE GENOMIC DNA]</scope>
    <source>
        <strain evidence="9 10">AS76</strain>
    </source>
</reference>
<name>A0ABU9TNH2_9GAMM</name>
<gene>
    <name evidence="9" type="ORF">WNY58_02535</name>
</gene>
<organism evidence="9 10">
    <name type="scientific">Neptuniibacter pectenicola</name>
    <dbReference type="NCBI Taxonomy" id="1806669"/>
    <lineage>
        <taxon>Bacteria</taxon>
        <taxon>Pseudomonadati</taxon>
        <taxon>Pseudomonadota</taxon>
        <taxon>Gammaproteobacteria</taxon>
        <taxon>Oceanospirillales</taxon>
        <taxon>Oceanospirillaceae</taxon>
        <taxon>Neptuniibacter</taxon>
    </lineage>
</organism>
<keyword evidence="10" id="KW-1185">Reference proteome</keyword>
<evidence type="ECO:0000256" key="2">
    <source>
        <dbReference type="ARBA" id="ARBA00009765"/>
    </source>
</evidence>
<dbReference type="SUPFAM" id="SSF144083">
    <property type="entry name" value="Magnesium transport protein CorA, transmembrane region"/>
    <property type="match status" value="1"/>
</dbReference>
<dbReference type="Gene3D" id="1.20.58.340">
    <property type="entry name" value="Magnesium transport protein CorA, transmembrane region"/>
    <property type="match status" value="2"/>
</dbReference>
<dbReference type="Pfam" id="PF01544">
    <property type="entry name" value="CorA"/>
    <property type="match status" value="1"/>
</dbReference>
<keyword evidence="6 8" id="KW-1133">Transmembrane helix</keyword>
<evidence type="ECO:0000313" key="9">
    <source>
        <dbReference type="EMBL" id="MEM5535260.1"/>
    </source>
</evidence>